<dbReference type="AlphaFoldDB" id="A0A2T4UXU0"/>
<proteinExistence type="predicted"/>
<organism evidence="1 2">
    <name type="scientific">Rathayibacter caricis DSM 15933</name>
    <dbReference type="NCBI Taxonomy" id="1328867"/>
    <lineage>
        <taxon>Bacteria</taxon>
        <taxon>Bacillati</taxon>
        <taxon>Actinomycetota</taxon>
        <taxon>Actinomycetes</taxon>
        <taxon>Micrococcales</taxon>
        <taxon>Microbacteriaceae</taxon>
        <taxon>Rathayibacter</taxon>
    </lineage>
</organism>
<evidence type="ECO:0000313" key="2">
    <source>
        <dbReference type="Proteomes" id="UP000241085"/>
    </source>
</evidence>
<evidence type="ECO:0000313" key="1">
    <source>
        <dbReference type="EMBL" id="PTL74308.1"/>
    </source>
</evidence>
<accession>A0A2T4UXU0</accession>
<comment type="caution">
    <text evidence="1">The sequence shown here is derived from an EMBL/GenBank/DDBJ whole genome shotgun (WGS) entry which is preliminary data.</text>
</comment>
<reference evidence="1 2" key="1">
    <citation type="submission" date="2018-03" db="EMBL/GenBank/DDBJ databases">
        <title>Bacteriophage NCPPB3778 and a type I-E CRISPR drive the evolution of the US Biological Select Agent, Rathayibacter toxicus.</title>
        <authorList>
            <person name="Davis E.W.II."/>
            <person name="Tabima J.F."/>
            <person name="Weisberg A.J."/>
            <person name="Dantas Lopes L."/>
            <person name="Wiseman M.S."/>
            <person name="Wiseman M.S."/>
            <person name="Pupko T."/>
            <person name="Belcher M.S."/>
            <person name="Sechler A.J."/>
            <person name="Tancos M.A."/>
            <person name="Schroeder B.K."/>
            <person name="Murray T.D."/>
            <person name="Luster D.G."/>
            <person name="Schneider W.L."/>
            <person name="Rogers E."/>
            <person name="Andreote F.D."/>
            <person name="Grunwald N.J."/>
            <person name="Putnam M.L."/>
            <person name="Chang J.H."/>
        </authorList>
    </citation>
    <scope>NUCLEOTIDE SEQUENCE [LARGE SCALE GENOMIC DNA]</scope>
    <source>
        <strain evidence="1 2">DSM 15933</strain>
    </source>
</reference>
<dbReference type="RefSeq" id="WP_107575495.1">
    <property type="nucleotide sequence ID" value="NZ_PZPL01000001.1"/>
</dbReference>
<dbReference type="Proteomes" id="UP000241085">
    <property type="component" value="Unassembled WGS sequence"/>
</dbReference>
<protein>
    <submittedName>
        <fullName evidence="1">Uncharacterized protein</fullName>
    </submittedName>
</protein>
<gene>
    <name evidence="1" type="ORF">C1I63_16710</name>
</gene>
<dbReference type="EMBL" id="PZPL01000001">
    <property type="protein sequence ID" value="PTL74308.1"/>
    <property type="molecule type" value="Genomic_DNA"/>
</dbReference>
<sequence>MQHETSADPPERRSVTERDFAPADTLFDRIRHETALIAAADALEEGGHSDWAAVLRDYTVASDKVLSVHGDADAATLGWLKARGIVSLLVTEECDDAHTVEHVSAALAAMNAVTLTVDAERSERLRPLIDALTRVLPDAFAELPVRGHSDYPPGTAAAALTPTELYRSWAAPVTLAGPAREEADRVELLTLYGRLRQLDVRPE</sequence>
<keyword evidence="2" id="KW-1185">Reference proteome</keyword>
<name>A0A2T4UXU0_9MICO</name>